<keyword evidence="2" id="KW-1185">Reference proteome</keyword>
<dbReference type="AlphaFoldDB" id="A0A814QGU6"/>
<sequence>KCICCKKLIRAFIKNKPFDTFDFTLRLEANEQSCNAFGQHHVKRPRVSVVERQNLMHEIFSKGVASFRNEAFINGDEKKMNLSYDNIRKMSSQHRHRHQLSHNLHLDAETAKNIFDILQPGNGRKSIKGYIHEIQSNPFEVLFISEIQAKIWAIIKKSHPIWYFDATGSLMARCRNQNETLLYSIVINDSINKVSLPIADFLSSANDTITIYCYLTKIIQKFSVYFFFEKPKAAVTDFSWANLHACSKCFNNLEIKDYLTLTYQVLVEEKLYALTPIKTIIYLCSTHFLKNIIEETNEQLKNIEEQQRGIIKGTFIKGFVLLQNCICFKEFCIILKFLKEVFSRKNKDEIFAENIARLEFFNSSINVDWLKIITSSPKEKASSEDSNNFNFYFVENRYINLVRDSPFTKFFDNLLTENLTESKEFQKFNRNRLFCPNDDFDNFSERLSNLELSGTKEIIHEQKEIMNSNKNEGNFI</sequence>
<dbReference type="EMBL" id="CAJNOC010008666">
    <property type="protein sequence ID" value="CAF1118874.1"/>
    <property type="molecule type" value="Genomic_DNA"/>
</dbReference>
<feature type="non-terminal residue" evidence="1">
    <location>
        <position position="1"/>
    </location>
</feature>
<organism evidence="1 2">
    <name type="scientific">Brachionus calyciflorus</name>
    <dbReference type="NCBI Taxonomy" id="104777"/>
    <lineage>
        <taxon>Eukaryota</taxon>
        <taxon>Metazoa</taxon>
        <taxon>Spiralia</taxon>
        <taxon>Gnathifera</taxon>
        <taxon>Rotifera</taxon>
        <taxon>Eurotatoria</taxon>
        <taxon>Monogononta</taxon>
        <taxon>Pseudotrocha</taxon>
        <taxon>Ploima</taxon>
        <taxon>Brachionidae</taxon>
        <taxon>Brachionus</taxon>
    </lineage>
</organism>
<evidence type="ECO:0000313" key="1">
    <source>
        <dbReference type="EMBL" id="CAF1118874.1"/>
    </source>
</evidence>
<dbReference type="OrthoDB" id="6161731at2759"/>
<reference evidence="1" key="1">
    <citation type="submission" date="2021-02" db="EMBL/GenBank/DDBJ databases">
        <authorList>
            <person name="Nowell W R."/>
        </authorList>
    </citation>
    <scope>NUCLEOTIDE SEQUENCE</scope>
    <source>
        <strain evidence="1">Ploen Becks lab</strain>
    </source>
</reference>
<name>A0A814QGU6_9BILA</name>
<evidence type="ECO:0000313" key="2">
    <source>
        <dbReference type="Proteomes" id="UP000663879"/>
    </source>
</evidence>
<dbReference type="Proteomes" id="UP000663879">
    <property type="component" value="Unassembled WGS sequence"/>
</dbReference>
<protein>
    <recommendedName>
        <fullName evidence="3">MULE transposase domain-containing protein</fullName>
    </recommendedName>
</protein>
<accession>A0A814QGU6</accession>
<comment type="caution">
    <text evidence="1">The sequence shown here is derived from an EMBL/GenBank/DDBJ whole genome shotgun (WGS) entry which is preliminary data.</text>
</comment>
<proteinExistence type="predicted"/>
<evidence type="ECO:0008006" key="3">
    <source>
        <dbReference type="Google" id="ProtNLM"/>
    </source>
</evidence>
<gene>
    <name evidence="1" type="ORF">OXX778_LOCUS21956</name>
</gene>